<dbReference type="Gene3D" id="3.40.50.720">
    <property type="entry name" value="NAD(P)-binding Rossmann-like Domain"/>
    <property type="match status" value="1"/>
</dbReference>
<accession>A0ABY5NXD1</accession>
<comment type="similarity">
    <text evidence="1">Belongs to the Gfo/Idh/MocA family.</text>
</comment>
<dbReference type="EC" id="1.1.1.18" evidence="5"/>
<dbReference type="SUPFAM" id="SSF55347">
    <property type="entry name" value="Glyceraldehyde-3-phosphate dehydrogenase-like, C-terminal domain"/>
    <property type="match status" value="1"/>
</dbReference>
<feature type="domain" description="GFO/IDH/MocA-like oxidoreductase" evidence="4">
    <location>
        <begin position="133"/>
        <end position="253"/>
    </location>
</feature>
<dbReference type="PANTHER" id="PTHR42840:SF3">
    <property type="entry name" value="BINDING ROSSMANN FOLD OXIDOREDUCTASE, PUTATIVE (AFU_ORTHOLOGUE AFUA_2G10240)-RELATED"/>
    <property type="match status" value="1"/>
</dbReference>
<name>A0ABY5NXD1_9ENTE</name>
<evidence type="ECO:0000256" key="2">
    <source>
        <dbReference type="ARBA" id="ARBA00023002"/>
    </source>
</evidence>
<reference evidence="5" key="1">
    <citation type="submission" date="2022-08" db="EMBL/GenBank/DDBJ databases">
        <title>Genome sequence of Vagococcus luciliae DSM 112651.</title>
        <authorList>
            <person name="Juan G."/>
            <person name="Anja P."/>
            <person name="Rolf D."/>
            <person name="Kampfer P."/>
            <person name="Vilcinskas A."/>
        </authorList>
    </citation>
    <scope>NUCLEOTIDE SEQUENCE</scope>
    <source>
        <strain evidence="5">G314FT</strain>
    </source>
</reference>
<dbReference type="InterPro" id="IPR030827">
    <property type="entry name" value="Myo_inos_IolG"/>
</dbReference>
<keyword evidence="6" id="KW-1185">Reference proteome</keyword>
<dbReference type="NCBIfam" id="TIGR04380">
    <property type="entry name" value="myo_inos_iolG"/>
    <property type="match status" value="1"/>
</dbReference>
<dbReference type="InterPro" id="IPR055170">
    <property type="entry name" value="GFO_IDH_MocA-like_dom"/>
</dbReference>
<dbReference type="EMBL" id="CP102451">
    <property type="protein sequence ID" value="UUV98305.1"/>
    <property type="molecule type" value="Genomic_DNA"/>
</dbReference>
<dbReference type="Gene3D" id="3.30.360.10">
    <property type="entry name" value="Dihydrodipicolinate Reductase, domain 2"/>
    <property type="match status" value="1"/>
</dbReference>
<protein>
    <submittedName>
        <fullName evidence="5">Myo-inositol 2-dehydrogenase</fullName>
        <ecNumber evidence="5">1.1.1.18</ecNumber>
    </submittedName>
</protein>
<feature type="domain" description="Gfo/Idh/MocA-like oxidoreductase N-terminal" evidence="3">
    <location>
        <begin position="4"/>
        <end position="124"/>
    </location>
</feature>
<dbReference type="PANTHER" id="PTHR42840">
    <property type="entry name" value="NAD(P)-BINDING ROSSMANN-FOLD SUPERFAMILY PROTEIN-RELATED"/>
    <property type="match status" value="1"/>
</dbReference>
<dbReference type="RefSeq" id="WP_257701873.1">
    <property type="nucleotide sequence ID" value="NZ_CP102451.1"/>
</dbReference>
<evidence type="ECO:0000313" key="5">
    <source>
        <dbReference type="EMBL" id="UUV98305.1"/>
    </source>
</evidence>
<sequence length="341" mass="38546">MKKLNCGVVGVGRVGMMHIKNLLNIPSINILGVSDLFIENVEDELNMLGIEHCYKDYQELLCNEELEALFIFSSTDSHEKIAIDAAKAKKHIFCEKPLSMDTNEESSLKVLRAVKENNVKMQIAFNRRVDRQFRKIYQDVRDGKIGDPQIIKITSRDPDLLPHELIKRIGGLLFDFTMHDFDMARYMAGSNIKEVYARGNTLIDPTLKDINDIDTLAIVLEFENGSFGLIDNSRRAVYGYDQRVEVFGSKGMLKAENVSDSTVELYGEQSLEMENPLPIFMERYHQAYDTEVRLFVEAILNNQPLVATGMDVIMAQRVAVAAQKSIATGKPVAVDTTYPKI</sequence>
<organism evidence="5 6">
    <name type="scientific">Vagococcus luciliae</name>
    <dbReference type="NCBI Taxonomy" id="2920380"/>
    <lineage>
        <taxon>Bacteria</taxon>
        <taxon>Bacillati</taxon>
        <taxon>Bacillota</taxon>
        <taxon>Bacilli</taxon>
        <taxon>Lactobacillales</taxon>
        <taxon>Enterococcaceae</taxon>
        <taxon>Vagococcus</taxon>
    </lineage>
</organism>
<evidence type="ECO:0000259" key="3">
    <source>
        <dbReference type="Pfam" id="PF01408"/>
    </source>
</evidence>
<keyword evidence="2 5" id="KW-0560">Oxidoreductase</keyword>
<gene>
    <name evidence="5" type="primary">iolG_2</name>
    <name evidence="5" type="ORF">G314FT_04210</name>
</gene>
<evidence type="ECO:0000313" key="6">
    <source>
        <dbReference type="Proteomes" id="UP001058273"/>
    </source>
</evidence>
<dbReference type="InterPro" id="IPR036291">
    <property type="entry name" value="NAD(P)-bd_dom_sf"/>
</dbReference>
<dbReference type="Pfam" id="PF01408">
    <property type="entry name" value="GFO_IDH_MocA"/>
    <property type="match status" value="1"/>
</dbReference>
<dbReference type="GO" id="GO:0050112">
    <property type="term" value="F:inositol 2-dehydrogenase (NAD+) activity"/>
    <property type="evidence" value="ECO:0007669"/>
    <property type="project" value="UniProtKB-EC"/>
</dbReference>
<dbReference type="InterPro" id="IPR000683">
    <property type="entry name" value="Gfo/Idh/MocA-like_OxRdtase_N"/>
</dbReference>
<reference evidence="5" key="2">
    <citation type="submission" date="2022-08" db="EMBL/GenBank/DDBJ databases">
        <authorList>
            <person name="Poehlein A."/>
            <person name="Guzman J."/>
            <person name="Daniel R."/>
            <person name="Vilcinskas A."/>
        </authorList>
    </citation>
    <scope>NUCLEOTIDE SEQUENCE</scope>
    <source>
        <strain evidence="5">G314FT</strain>
    </source>
</reference>
<dbReference type="Proteomes" id="UP001058273">
    <property type="component" value="Chromosome"/>
</dbReference>
<evidence type="ECO:0000259" key="4">
    <source>
        <dbReference type="Pfam" id="PF22725"/>
    </source>
</evidence>
<dbReference type="SUPFAM" id="SSF51735">
    <property type="entry name" value="NAD(P)-binding Rossmann-fold domains"/>
    <property type="match status" value="1"/>
</dbReference>
<evidence type="ECO:0000256" key="1">
    <source>
        <dbReference type="ARBA" id="ARBA00010928"/>
    </source>
</evidence>
<dbReference type="Pfam" id="PF22725">
    <property type="entry name" value="GFO_IDH_MocA_C3"/>
    <property type="match status" value="1"/>
</dbReference>
<proteinExistence type="inferred from homology"/>